<dbReference type="Proteomes" id="UP000736672">
    <property type="component" value="Unassembled WGS sequence"/>
</dbReference>
<reference evidence="2" key="1">
    <citation type="journal article" date="2021" name="Nat. Commun.">
        <title>Genetic determinants of endophytism in the Arabidopsis root mycobiome.</title>
        <authorList>
            <person name="Mesny F."/>
            <person name="Miyauchi S."/>
            <person name="Thiergart T."/>
            <person name="Pickel B."/>
            <person name="Atanasova L."/>
            <person name="Karlsson M."/>
            <person name="Huettel B."/>
            <person name="Barry K.W."/>
            <person name="Haridas S."/>
            <person name="Chen C."/>
            <person name="Bauer D."/>
            <person name="Andreopoulos W."/>
            <person name="Pangilinan J."/>
            <person name="LaButti K."/>
            <person name="Riley R."/>
            <person name="Lipzen A."/>
            <person name="Clum A."/>
            <person name="Drula E."/>
            <person name="Henrissat B."/>
            <person name="Kohler A."/>
            <person name="Grigoriev I.V."/>
            <person name="Martin F.M."/>
            <person name="Hacquard S."/>
        </authorList>
    </citation>
    <scope>NUCLEOTIDE SEQUENCE</scope>
    <source>
        <strain evidence="2">FSSC 5 MPI-SDFR-AT-0091</strain>
    </source>
</reference>
<name>A0A9P9L0B2_FUSSL</name>
<feature type="region of interest" description="Disordered" evidence="1">
    <location>
        <begin position="313"/>
        <end position="346"/>
    </location>
</feature>
<feature type="compositionally biased region" description="Polar residues" evidence="1">
    <location>
        <begin position="212"/>
        <end position="223"/>
    </location>
</feature>
<evidence type="ECO:0000313" key="3">
    <source>
        <dbReference type="Proteomes" id="UP000736672"/>
    </source>
</evidence>
<protein>
    <recommendedName>
        <fullName evidence="4">Fungal N-terminal domain-containing protein</fullName>
    </recommendedName>
</protein>
<proteinExistence type="predicted"/>
<feature type="compositionally biased region" description="Polar residues" evidence="1">
    <location>
        <begin position="185"/>
        <end position="197"/>
    </location>
</feature>
<feature type="region of interest" description="Disordered" evidence="1">
    <location>
        <begin position="185"/>
        <end position="223"/>
    </location>
</feature>
<feature type="region of interest" description="Disordered" evidence="1">
    <location>
        <begin position="699"/>
        <end position="730"/>
    </location>
</feature>
<dbReference type="OrthoDB" id="19923at2759"/>
<evidence type="ECO:0000256" key="1">
    <source>
        <dbReference type="SAM" id="MobiDB-lite"/>
    </source>
</evidence>
<feature type="compositionally biased region" description="Low complexity" evidence="1">
    <location>
        <begin position="582"/>
        <end position="595"/>
    </location>
</feature>
<feature type="region of interest" description="Disordered" evidence="1">
    <location>
        <begin position="575"/>
        <end position="615"/>
    </location>
</feature>
<evidence type="ECO:0008006" key="4">
    <source>
        <dbReference type="Google" id="ProtNLM"/>
    </source>
</evidence>
<dbReference type="AlphaFoldDB" id="A0A9P9L0B2"/>
<comment type="caution">
    <text evidence="2">The sequence shown here is derived from an EMBL/GenBank/DDBJ whole genome shotgun (WGS) entry which is preliminary data.</text>
</comment>
<dbReference type="EMBL" id="JAGTJS010000004">
    <property type="protein sequence ID" value="KAH7271844.1"/>
    <property type="molecule type" value="Genomic_DNA"/>
</dbReference>
<feature type="compositionally biased region" description="Pro residues" evidence="1">
    <location>
        <begin position="317"/>
        <end position="340"/>
    </location>
</feature>
<evidence type="ECO:0000313" key="2">
    <source>
        <dbReference type="EMBL" id="KAH7271844.1"/>
    </source>
</evidence>
<organism evidence="2 3">
    <name type="scientific">Fusarium solani</name>
    <name type="common">Filamentous fungus</name>
    <dbReference type="NCBI Taxonomy" id="169388"/>
    <lineage>
        <taxon>Eukaryota</taxon>
        <taxon>Fungi</taxon>
        <taxon>Dikarya</taxon>
        <taxon>Ascomycota</taxon>
        <taxon>Pezizomycotina</taxon>
        <taxon>Sordariomycetes</taxon>
        <taxon>Hypocreomycetidae</taxon>
        <taxon>Hypocreales</taxon>
        <taxon>Nectriaceae</taxon>
        <taxon>Fusarium</taxon>
        <taxon>Fusarium solani species complex</taxon>
    </lineage>
</organism>
<keyword evidence="3" id="KW-1185">Reference proteome</keyword>
<gene>
    <name evidence="2" type="ORF">B0J15DRAFT_591692</name>
</gene>
<sequence length="750" mass="82228">MDPLSIFGAVAGGISVTSEIVKALDKAISTASKVKEAPDLAVSTLRDVSMMRLTMIRFQQLLDSQRVDAQRSIYFSLDDAQNVFLGCVTSLDQLENLLRPLSDPRLQSLDISDRLEWAMKDKRINQLAQRVRDAQASLNLMLTIMQHESLIEAREAIADLSEICKRIAPNVAHLKRRSIESIPSIQSSRESVQSDDASTIRPAPSKRPESIAISNPQSDTPSSRFAFEETLEASRPYRRVPSGVDEVFSYRSSALNMRALSLLSELTRRSLGNMSTMSFVALPIFCNDLSNPQHYKFGDGNDADKQPALAVNIKKFPSPPPNRPLPPTPSLTPPTTPQSPSPSTKASMWGMLKVMRKPLQIEIVGSSRSLDLFPTSPAGKTALSIGNNIPSMEQLSQLQLKNSEWHLCHGAGGLPCRGAIDMSLCQEFPSEQLYTSQIDLARSKGFLDQFYCKGCESTLADIVSARRPGWSSFELWCGSEACLGANPDLKPCAGYARSLKAGYTIDGFLRYRNLARNEFKCARCFFLCPACEMKRRRVNESSLLQSDQDDIKDEEDAEASDDALCSILDEFLPPRGRTFGYPDTPTTSDSGDSSSQLDRHTQSPQEGRGVSEPSVAVLEESQGVLELGEDMISARKETQADWGIGVEYPTAPFNRGYNNPTGSFALAFQGTRYPSPPFHEARSNPTGSLALAFQALNSPGLCPEPDTDEDTRTASSPGDAEDGGSNFHGFLPGELFYKELDEITKESGGI</sequence>
<accession>A0A9P9L0B2</accession>